<dbReference type="InterPro" id="IPR012347">
    <property type="entry name" value="Ferritin-like"/>
</dbReference>
<evidence type="ECO:0000313" key="2">
    <source>
        <dbReference type="EMBL" id="GIG72956.1"/>
    </source>
</evidence>
<accession>A0A8J3PMI2</accession>
<dbReference type="InterPro" id="IPR029447">
    <property type="entry name" value="DUF4439"/>
</dbReference>
<dbReference type="CDD" id="cd00657">
    <property type="entry name" value="Ferritin_like"/>
    <property type="match status" value="1"/>
</dbReference>
<dbReference type="RefSeq" id="WP_168073779.1">
    <property type="nucleotide sequence ID" value="NZ_BAAAQJ010000016.1"/>
</dbReference>
<organism evidence="2 3">
    <name type="scientific">Planosporangium flavigriseum</name>
    <dbReference type="NCBI Taxonomy" id="373681"/>
    <lineage>
        <taxon>Bacteria</taxon>
        <taxon>Bacillati</taxon>
        <taxon>Actinomycetota</taxon>
        <taxon>Actinomycetes</taxon>
        <taxon>Micromonosporales</taxon>
        <taxon>Micromonosporaceae</taxon>
        <taxon>Planosporangium</taxon>
    </lineage>
</organism>
<protein>
    <recommendedName>
        <fullName evidence="1">DUF4439 domain-containing protein</fullName>
    </recommendedName>
</protein>
<dbReference type="InterPro" id="IPR009078">
    <property type="entry name" value="Ferritin-like_SF"/>
</dbReference>
<feature type="domain" description="DUF4439" evidence="1">
    <location>
        <begin position="7"/>
        <end position="140"/>
    </location>
</feature>
<dbReference type="Pfam" id="PF14530">
    <property type="entry name" value="DUF4439"/>
    <property type="match status" value="1"/>
</dbReference>
<sequence>MTAAERLADALRAEHAAIYAYGVLGARLDGQTVSAAQTAEAAHRARRDAVMVRLAALRAPAPPAEPAYALPAPVPDQAAALRLMVGVEERCAGIWRQALPEVTGDDRQLAVDALIDCAVRATKARTVAGVRPPTVPFPGRQ</sequence>
<proteinExistence type="predicted"/>
<keyword evidence="3" id="KW-1185">Reference proteome</keyword>
<evidence type="ECO:0000259" key="1">
    <source>
        <dbReference type="Pfam" id="PF14530"/>
    </source>
</evidence>
<comment type="caution">
    <text evidence="2">The sequence shown here is derived from an EMBL/GenBank/DDBJ whole genome shotgun (WGS) entry which is preliminary data.</text>
</comment>
<dbReference type="EMBL" id="BONU01000006">
    <property type="protein sequence ID" value="GIG72956.1"/>
    <property type="molecule type" value="Genomic_DNA"/>
</dbReference>
<dbReference type="AlphaFoldDB" id="A0A8J3PMI2"/>
<dbReference type="Proteomes" id="UP000653674">
    <property type="component" value="Unassembled WGS sequence"/>
</dbReference>
<reference evidence="2" key="1">
    <citation type="submission" date="2021-01" db="EMBL/GenBank/DDBJ databases">
        <title>Whole genome shotgun sequence of Planosporangium flavigriseum NBRC 105377.</title>
        <authorList>
            <person name="Komaki H."/>
            <person name="Tamura T."/>
        </authorList>
    </citation>
    <scope>NUCLEOTIDE SEQUENCE</scope>
    <source>
        <strain evidence="2">NBRC 105377</strain>
    </source>
</reference>
<dbReference type="SUPFAM" id="SSF47240">
    <property type="entry name" value="Ferritin-like"/>
    <property type="match status" value="1"/>
</dbReference>
<dbReference type="Gene3D" id="1.20.1260.10">
    <property type="match status" value="1"/>
</dbReference>
<evidence type="ECO:0000313" key="3">
    <source>
        <dbReference type="Proteomes" id="UP000653674"/>
    </source>
</evidence>
<gene>
    <name evidence="2" type="ORF">Pfl04_13600</name>
</gene>
<name>A0A8J3PMI2_9ACTN</name>